<keyword evidence="4" id="KW-1185">Reference proteome</keyword>
<dbReference type="EMBL" id="JAZDDG010000007">
    <property type="protein sequence ID" value="MEE1977392.1"/>
    <property type="molecule type" value="Genomic_DNA"/>
</dbReference>
<keyword evidence="1" id="KW-1133">Transmembrane helix</keyword>
<feature type="domain" description="Protein-glutamine gamma-glutamyltransferase-like C-terminal" evidence="2">
    <location>
        <begin position="164"/>
        <end position="227"/>
    </location>
</feature>
<reference evidence="3 4" key="1">
    <citation type="submission" date="2024-01" db="EMBL/GenBank/DDBJ databases">
        <title>Maribacter spp. originated from different algae showed divergent polysaccharides utilization ability.</title>
        <authorList>
            <person name="Wang H."/>
            <person name="Wu Y."/>
        </authorList>
    </citation>
    <scope>NUCLEOTIDE SEQUENCE [LARGE SCALE GENOMIC DNA]</scope>
    <source>
        <strain evidence="3 4">PR1</strain>
    </source>
</reference>
<protein>
    <submittedName>
        <fullName evidence="3">DUF4129 domain-containing protein</fullName>
    </submittedName>
</protein>
<dbReference type="Proteomes" id="UP001356308">
    <property type="component" value="Unassembled WGS sequence"/>
</dbReference>
<evidence type="ECO:0000313" key="4">
    <source>
        <dbReference type="Proteomes" id="UP001356308"/>
    </source>
</evidence>
<sequence length="240" mass="28293">MWTIFALMGNLLFAQQDSLMVKYDTTEIVTETIEESDLEVFKNDPKFDYEIVKKTDPDWWVSFKNWLGGVLMKIFEWIFGIEKATGAFNSFLSILPYLLLGVLIFILIKFFLNINSRSIKNARKNQALVSLSEEEHIIKNENIESLIEKALSDNDYRLAIRYYYLLILQLMTDKDIIKWELQKTNEDYLTEISEAKLQDSFSAITRFYNYIWYGDFPLDEPKFNRVVTSFVALKKVLYNA</sequence>
<keyword evidence="1" id="KW-0812">Transmembrane</keyword>
<dbReference type="RefSeq" id="WP_272652082.1">
    <property type="nucleotide sequence ID" value="NZ_JAZDDG010000007.1"/>
</dbReference>
<accession>A0ABU7IWM2</accession>
<name>A0ABU7IWM2_9FLAO</name>
<gene>
    <name evidence="3" type="ORF">V1I91_15005</name>
</gene>
<comment type="caution">
    <text evidence="3">The sequence shown here is derived from an EMBL/GenBank/DDBJ whole genome shotgun (WGS) entry which is preliminary data.</text>
</comment>
<dbReference type="InterPro" id="IPR025403">
    <property type="entry name" value="TgpA-like_C"/>
</dbReference>
<evidence type="ECO:0000256" key="1">
    <source>
        <dbReference type="SAM" id="Phobius"/>
    </source>
</evidence>
<feature type="transmembrane region" description="Helical" evidence="1">
    <location>
        <begin position="94"/>
        <end position="114"/>
    </location>
</feature>
<proteinExistence type="predicted"/>
<organism evidence="3 4">
    <name type="scientific">Maribacter cobaltidurans</name>
    <dbReference type="NCBI Taxonomy" id="1178778"/>
    <lineage>
        <taxon>Bacteria</taxon>
        <taxon>Pseudomonadati</taxon>
        <taxon>Bacteroidota</taxon>
        <taxon>Flavobacteriia</taxon>
        <taxon>Flavobacteriales</taxon>
        <taxon>Flavobacteriaceae</taxon>
        <taxon>Maribacter</taxon>
    </lineage>
</organism>
<evidence type="ECO:0000313" key="3">
    <source>
        <dbReference type="EMBL" id="MEE1977392.1"/>
    </source>
</evidence>
<dbReference type="Pfam" id="PF13559">
    <property type="entry name" value="DUF4129"/>
    <property type="match status" value="1"/>
</dbReference>
<keyword evidence="1" id="KW-0472">Membrane</keyword>
<evidence type="ECO:0000259" key="2">
    <source>
        <dbReference type="Pfam" id="PF13559"/>
    </source>
</evidence>